<dbReference type="PANTHER" id="PTHR38686">
    <property type="entry name" value="APOLIPOPROTEIN N-ACYLTRANSFERASE"/>
    <property type="match status" value="1"/>
</dbReference>
<evidence type="ECO:0000256" key="5">
    <source>
        <dbReference type="ARBA" id="ARBA00022989"/>
    </source>
</evidence>
<dbReference type="CDD" id="cd07571">
    <property type="entry name" value="ALP_N-acyl_transferase"/>
    <property type="match status" value="1"/>
</dbReference>
<evidence type="ECO:0000256" key="3">
    <source>
        <dbReference type="ARBA" id="ARBA00022679"/>
    </source>
</evidence>
<accession>A0A7C4XKX6</accession>
<feature type="transmembrane region" description="Helical" evidence="8">
    <location>
        <begin position="7"/>
        <end position="29"/>
    </location>
</feature>
<feature type="transmembrane region" description="Helical" evidence="8">
    <location>
        <begin position="76"/>
        <end position="94"/>
    </location>
</feature>
<feature type="transmembrane region" description="Helical" evidence="8">
    <location>
        <begin position="469"/>
        <end position="488"/>
    </location>
</feature>
<dbReference type="PROSITE" id="PS50263">
    <property type="entry name" value="CN_HYDROLASE"/>
    <property type="match status" value="1"/>
</dbReference>
<keyword evidence="3 8" id="KW-0808">Transferase</keyword>
<keyword evidence="5 8" id="KW-1133">Transmembrane helix</keyword>
<reference evidence="10" key="1">
    <citation type="journal article" date="2020" name="mSystems">
        <title>Genome- and Community-Level Interaction Insights into Carbon Utilization and Element Cycling Functions of Hydrothermarchaeota in Hydrothermal Sediment.</title>
        <authorList>
            <person name="Zhou Z."/>
            <person name="Liu Y."/>
            <person name="Xu W."/>
            <person name="Pan J."/>
            <person name="Luo Z.H."/>
            <person name="Li M."/>
        </authorList>
    </citation>
    <scope>NUCLEOTIDE SEQUENCE [LARGE SCALE GENOMIC DNA]</scope>
    <source>
        <strain evidence="10">SpSt-774</strain>
    </source>
</reference>
<organism evidence="10">
    <name type="scientific">candidate division WOR-3 bacterium</name>
    <dbReference type="NCBI Taxonomy" id="2052148"/>
    <lineage>
        <taxon>Bacteria</taxon>
        <taxon>Bacteria division WOR-3</taxon>
    </lineage>
</organism>
<name>A0A7C4XKX6_UNCW3</name>
<protein>
    <recommendedName>
        <fullName evidence="8">Apolipoprotein N-acyltransferase</fullName>
        <shortName evidence="8">ALP N-acyltransferase</shortName>
        <ecNumber evidence="8">2.3.1.269</ecNumber>
    </recommendedName>
</protein>
<dbReference type="NCBIfam" id="TIGR00546">
    <property type="entry name" value="lnt"/>
    <property type="match status" value="1"/>
</dbReference>
<dbReference type="GO" id="GO:0042158">
    <property type="term" value="P:lipoprotein biosynthetic process"/>
    <property type="evidence" value="ECO:0007669"/>
    <property type="project" value="UniProtKB-UniRule"/>
</dbReference>
<proteinExistence type="inferred from homology"/>
<dbReference type="AlphaFoldDB" id="A0A7C4XKX6"/>
<comment type="subcellular location">
    <subcellularLocation>
        <location evidence="1 8">Cell membrane</location>
        <topology evidence="1 8">Multi-pass membrane protein</topology>
    </subcellularLocation>
</comment>
<evidence type="ECO:0000259" key="9">
    <source>
        <dbReference type="PROSITE" id="PS50263"/>
    </source>
</evidence>
<dbReference type="HAMAP" id="MF_01148">
    <property type="entry name" value="Lnt"/>
    <property type="match status" value="1"/>
</dbReference>
<evidence type="ECO:0000256" key="6">
    <source>
        <dbReference type="ARBA" id="ARBA00023136"/>
    </source>
</evidence>
<dbReference type="InterPro" id="IPR004563">
    <property type="entry name" value="Apolipo_AcylTrfase"/>
</dbReference>
<dbReference type="GO" id="GO:0016410">
    <property type="term" value="F:N-acyltransferase activity"/>
    <property type="evidence" value="ECO:0007669"/>
    <property type="project" value="UniProtKB-UniRule"/>
</dbReference>
<keyword evidence="10" id="KW-0449">Lipoprotein</keyword>
<evidence type="ECO:0000256" key="1">
    <source>
        <dbReference type="ARBA" id="ARBA00004651"/>
    </source>
</evidence>
<dbReference type="Pfam" id="PF20154">
    <property type="entry name" value="LNT_N"/>
    <property type="match status" value="1"/>
</dbReference>
<evidence type="ECO:0000256" key="2">
    <source>
        <dbReference type="ARBA" id="ARBA00022475"/>
    </source>
</evidence>
<evidence type="ECO:0000256" key="4">
    <source>
        <dbReference type="ARBA" id="ARBA00022692"/>
    </source>
</evidence>
<dbReference type="SUPFAM" id="SSF56317">
    <property type="entry name" value="Carbon-nitrogen hydrolase"/>
    <property type="match status" value="1"/>
</dbReference>
<keyword evidence="2 8" id="KW-1003">Cell membrane</keyword>
<comment type="similarity">
    <text evidence="8">Belongs to the CN hydrolase family. Apolipoprotein N-acyltransferase subfamily.</text>
</comment>
<comment type="caution">
    <text evidence="10">The sequence shown here is derived from an EMBL/GenBank/DDBJ whole genome shotgun (WGS) entry which is preliminary data.</text>
</comment>
<feature type="transmembrane region" description="Helical" evidence="8">
    <location>
        <begin position="49"/>
        <end position="69"/>
    </location>
</feature>
<dbReference type="Pfam" id="PF00795">
    <property type="entry name" value="CN_hydrolase"/>
    <property type="match status" value="1"/>
</dbReference>
<keyword evidence="6 8" id="KW-0472">Membrane</keyword>
<feature type="transmembrane region" description="Helical" evidence="8">
    <location>
        <begin position="176"/>
        <end position="194"/>
    </location>
</feature>
<dbReference type="InterPro" id="IPR045378">
    <property type="entry name" value="LNT_N"/>
</dbReference>
<feature type="transmembrane region" description="Helical" evidence="8">
    <location>
        <begin position="149"/>
        <end position="170"/>
    </location>
</feature>
<dbReference type="GO" id="GO:0005886">
    <property type="term" value="C:plasma membrane"/>
    <property type="evidence" value="ECO:0007669"/>
    <property type="project" value="UniProtKB-SubCell"/>
</dbReference>
<evidence type="ECO:0000313" key="10">
    <source>
        <dbReference type="EMBL" id="HGV96740.1"/>
    </source>
</evidence>
<dbReference type="EMBL" id="DTGZ01000007">
    <property type="protein sequence ID" value="HGV96740.1"/>
    <property type="molecule type" value="Genomic_DNA"/>
</dbReference>
<evidence type="ECO:0000256" key="8">
    <source>
        <dbReference type="HAMAP-Rule" id="MF_01148"/>
    </source>
</evidence>
<comment type="pathway">
    <text evidence="8">Protein modification; lipoprotein biosynthesis (N-acyl transfer).</text>
</comment>
<dbReference type="PANTHER" id="PTHR38686:SF1">
    <property type="entry name" value="APOLIPOPROTEIN N-ACYLTRANSFERASE"/>
    <property type="match status" value="1"/>
</dbReference>
<feature type="domain" description="CN hydrolase" evidence="9">
    <location>
        <begin position="211"/>
        <end position="456"/>
    </location>
</feature>
<comment type="catalytic activity">
    <reaction evidence="8">
        <text>N-terminal S-1,2-diacyl-sn-glyceryl-L-cysteinyl-[lipoprotein] + a glycerophospholipid = N-acyl-S-1,2-diacyl-sn-glyceryl-L-cysteinyl-[lipoprotein] + a 2-acyl-sn-glycero-3-phospholipid + H(+)</text>
        <dbReference type="Rhea" id="RHEA:48228"/>
        <dbReference type="Rhea" id="RHEA-COMP:14681"/>
        <dbReference type="Rhea" id="RHEA-COMP:14684"/>
        <dbReference type="ChEBI" id="CHEBI:15378"/>
        <dbReference type="ChEBI" id="CHEBI:136912"/>
        <dbReference type="ChEBI" id="CHEBI:140656"/>
        <dbReference type="ChEBI" id="CHEBI:140657"/>
        <dbReference type="ChEBI" id="CHEBI:140660"/>
        <dbReference type="EC" id="2.3.1.269"/>
    </reaction>
</comment>
<dbReference type="InterPro" id="IPR003010">
    <property type="entry name" value="C-N_Hydrolase"/>
</dbReference>
<keyword evidence="7 8" id="KW-0012">Acyltransferase</keyword>
<keyword evidence="4 8" id="KW-0812">Transmembrane</keyword>
<dbReference type="EC" id="2.3.1.269" evidence="8"/>
<evidence type="ECO:0000256" key="7">
    <source>
        <dbReference type="ARBA" id="ARBA00023315"/>
    </source>
</evidence>
<comment type="function">
    <text evidence="8">Catalyzes the phospholipid dependent N-acylation of the N-terminal cysteine of apolipoprotein, the last step in lipoprotein maturation.</text>
</comment>
<sequence length="492" mass="56073">MSKKNFFIILISALLISLSFHPIGLHFFAWFGLLPLLYAVDNLSLSRTFFYGILFGFFFSLFSLFWIVFLQIETDVKILMLFGMVLLFLYFGLYSGAGLLFSKIIGLWSLPFIWAGLEYLRGLGELGFPWLSLGYSQARYPIIIQQASIYGVYGISFWLVLVNIMLFSFFKNRSLKIFFISILFFLLPVIYGIFRMHSFSKPVASIDIGIVQPNIDPNLKFTPPMRDETFNRLLRLSEDCQKKNPDKKLSLIVWPETATPVFLKTAGIYQNKVIELANRINAPILTGTPIYNYKTGEMYNGAVLIEPQKGITQEYKKLHLVPFGEHIPFDRYVPIFRKIDLGEGDYSPGNDYVVFTTPELKFSCLICFESIFPEISRTSVRRGANVLVNITNDGWFGKISGPQQHNDMAILRSVENGIPLVRSANTGISMVVDAYGRILQKTELFKECIIECSIDIVDCLTLYRIIGDLLPIISLLAVPFLLLLRLLAVQFL</sequence>
<dbReference type="UniPathway" id="UPA00666"/>
<dbReference type="InterPro" id="IPR036526">
    <property type="entry name" value="C-N_Hydrolase_sf"/>
</dbReference>
<dbReference type="Gene3D" id="3.60.110.10">
    <property type="entry name" value="Carbon-nitrogen hydrolase"/>
    <property type="match status" value="1"/>
</dbReference>
<gene>
    <name evidence="8 10" type="primary">lnt</name>
    <name evidence="10" type="ORF">ENV60_00375</name>
</gene>